<dbReference type="Gene3D" id="1.10.630.10">
    <property type="entry name" value="Cytochrome P450"/>
    <property type="match status" value="1"/>
</dbReference>
<evidence type="ECO:0000256" key="4">
    <source>
        <dbReference type="ARBA" id="ARBA00023002"/>
    </source>
</evidence>
<comment type="similarity">
    <text evidence="1 7">Belongs to the cytochrome P450 family.</text>
</comment>
<evidence type="ECO:0000256" key="2">
    <source>
        <dbReference type="ARBA" id="ARBA00022617"/>
    </source>
</evidence>
<feature type="region of interest" description="Disordered" evidence="8">
    <location>
        <begin position="1"/>
        <end position="28"/>
    </location>
</feature>
<dbReference type="GO" id="GO:0004497">
    <property type="term" value="F:monooxygenase activity"/>
    <property type="evidence" value="ECO:0007669"/>
    <property type="project" value="UniProtKB-KW"/>
</dbReference>
<keyword evidence="4 7" id="KW-0560">Oxidoreductase</keyword>
<dbReference type="PRINTS" id="PR00359">
    <property type="entry name" value="BP450"/>
</dbReference>
<keyword evidence="6 7" id="KW-0503">Monooxygenase</keyword>
<evidence type="ECO:0000313" key="10">
    <source>
        <dbReference type="Proteomes" id="UP000682416"/>
    </source>
</evidence>
<sequence>MGRRRGNRTHEEGPAYAPHTPALHGPEFEADPHPAYRWLREHDPVHRVDLPGGAWAWLVTRYDDARSVLADPTMLKDPRRADETWYRAGLGLPFDHRPSLVRSMVNVDAPDHSRLRRATSAAFSPRRVRALEESAERIAGELVTALAKEAEPDLVRDLAYPLPIAIICDILGVPEPDRPEFHRQAAVIDSSSPDEHDAIGAATDWFDAYLGELVEARLRTPSDDLLGDLVEAHRAGGLTRDEVTSTAFLLLVAGHETTVALIGNMLLLLLREPEELVRLREDPALVGPAIEEALRLESPLQNATWRFPAEATTVGGVRLEAGEPVLVSLLAAGRDPRRYEAPDVFDPRREASHLSFGHGAHFCVGARLARVEARLAVTAVLERLPGVRLAVDESELRWWPSMIMHGLFALPVTFDRGAV</sequence>
<evidence type="ECO:0000313" key="9">
    <source>
        <dbReference type="EMBL" id="QVJ00484.1"/>
    </source>
</evidence>
<name>A0A975QJJ7_9ACTN</name>
<evidence type="ECO:0000256" key="3">
    <source>
        <dbReference type="ARBA" id="ARBA00022723"/>
    </source>
</evidence>
<gene>
    <name evidence="9" type="ORF">KGD82_17355</name>
</gene>
<dbReference type="InterPro" id="IPR002397">
    <property type="entry name" value="Cyt_P450_B"/>
</dbReference>
<evidence type="ECO:0000256" key="8">
    <source>
        <dbReference type="SAM" id="MobiDB-lite"/>
    </source>
</evidence>
<dbReference type="CDD" id="cd11029">
    <property type="entry name" value="CYP107-like"/>
    <property type="match status" value="1"/>
</dbReference>
<dbReference type="GO" id="GO:0005506">
    <property type="term" value="F:iron ion binding"/>
    <property type="evidence" value="ECO:0007669"/>
    <property type="project" value="InterPro"/>
</dbReference>
<dbReference type="InterPro" id="IPR017972">
    <property type="entry name" value="Cyt_P450_CS"/>
</dbReference>
<evidence type="ECO:0000256" key="6">
    <source>
        <dbReference type="ARBA" id="ARBA00023033"/>
    </source>
</evidence>
<dbReference type="KEGG" id="nec:KGD82_17355"/>
<keyword evidence="5 7" id="KW-0408">Iron</keyword>
<dbReference type="EMBL" id="CP074402">
    <property type="protein sequence ID" value="QVJ00484.1"/>
    <property type="molecule type" value="Genomic_DNA"/>
</dbReference>
<evidence type="ECO:0000256" key="1">
    <source>
        <dbReference type="ARBA" id="ARBA00010617"/>
    </source>
</evidence>
<dbReference type="PANTHER" id="PTHR46696:SF1">
    <property type="entry name" value="CYTOCHROME P450 YJIB-RELATED"/>
    <property type="match status" value="1"/>
</dbReference>
<dbReference type="PANTHER" id="PTHR46696">
    <property type="entry name" value="P450, PUTATIVE (EUROFUNG)-RELATED"/>
    <property type="match status" value="1"/>
</dbReference>
<evidence type="ECO:0000256" key="7">
    <source>
        <dbReference type="RuleBase" id="RU000461"/>
    </source>
</evidence>
<accession>A0A975QJJ7</accession>
<dbReference type="InterPro" id="IPR036396">
    <property type="entry name" value="Cyt_P450_sf"/>
</dbReference>
<dbReference type="FunFam" id="1.10.630.10:FF:000018">
    <property type="entry name" value="Cytochrome P450 monooxygenase"/>
    <property type="match status" value="1"/>
</dbReference>
<keyword evidence="3 7" id="KW-0479">Metal-binding</keyword>
<dbReference type="Proteomes" id="UP000682416">
    <property type="component" value="Chromosome"/>
</dbReference>
<dbReference type="AlphaFoldDB" id="A0A975QJJ7"/>
<dbReference type="Pfam" id="PF00067">
    <property type="entry name" value="p450"/>
    <property type="match status" value="1"/>
</dbReference>
<keyword evidence="10" id="KW-1185">Reference proteome</keyword>
<dbReference type="SUPFAM" id="SSF48264">
    <property type="entry name" value="Cytochrome P450"/>
    <property type="match status" value="1"/>
</dbReference>
<keyword evidence="2 7" id="KW-0349">Heme</keyword>
<evidence type="ECO:0000256" key="5">
    <source>
        <dbReference type="ARBA" id="ARBA00023004"/>
    </source>
</evidence>
<organism evidence="9 10">
    <name type="scientific">Nocardiopsis eucommiae</name>
    <dbReference type="NCBI Taxonomy" id="2831970"/>
    <lineage>
        <taxon>Bacteria</taxon>
        <taxon>Bacillati</taxon>
        <taxon>Actinomycetota</taxon>
        <taxon>Actinomycetes</taxon>
        <taxon>Streptosporangiales</taxon>
        <taxon>Nocardiopsidaceae</taxon>
        <taxon>Nocardiopsis</taxon>
    </lineage>
</organism>
<dbReference type="GO" id="GO:0020037">
    <property type="term" value="F:heme binding"/>
    <property type="evidence" value="ECO:0007669"/>
    <property type="project" value="InterPro"/>
</dbReference>
<reference evidence="9" key="1">
    <citation type="submission" date="2021-05" db="EMBL/GenBank/DDBJ databases">
        <authorList>
            <person name="Kaiqin L."/>
            <person name="Jian G."/>
        </authorList>
    </citation>
    <scope>NUCLEOTIDE SEQUENCE</scope>
    <source>
        <strain evidence="9">HDS5</strain>
    </source>
</reference>
<dbReference type="PROSITE" id="PS00086">
    <property type="entry name" value="CYTOCHROME_P450"/>
    <property type="match status" value="1"/>
</dbReference>
<dbReference type="InterPro" id="IPR001128">
    <property type="entry name" value="Cyt_P450"/>
</dbReference>
<proteinExistence type="inferred from homology"/>
<protein>
    <submittedName>
        <fullName evidence="9">Cytochrome P450</fullName>
    </submittedName>
</protein>
<dbReference type="PRINTS" id="PR00385">
    <property type="entry name" value="P450"/>
</dbReference>
<dbReference type="GO" id="GO:0016705">
    <property type="term" value="F:oxidoreductase activity, acting on paired donors, with incorporation or reduction of molecular oxygen"/>
    <property type="evidence" value="ECO:0007669"/>
    <property type="project" value="InterPro"/>
</dbReference>